<evidence type="ECO:0000259" key="4">
    <source>
        <dbReference type="Pfam" id="PF13600"/>
    </source>
</evidence>
<name>A0A6S6QVN7_9HYPH</name>
<feature type="coiled-coil region" evidence="1">
    <location>
        <begin position="96"/>
        <end position="123"/>
    </location>
</feature>
<evidence type="ECO:0000313" key="6">
    <source>
        <dbReference type="Proteomes" id="UP000515317"/>
    </source>
</evidence>
<feature type="signal peptide" evidence="2">
    <location>
        <begin position="1"/>
        <end position="19"/>
    </location>
</feature>
<dbReference type="Pfam" id="PF13600">
    <property type="entry name" value="DUF4140"/>
    <property type="match status" value="1"/>
</dbReference>
<evidence type="ECO:0000313" key="5">
    <source>
        <dbReference type="EMBL" id="BCJ91322.1"/>
    </source>
</evidence>
<accession>A0A6S6QVN7</accession>
<feature type="domain" description="DUF4139" evidence="3">
    <location>
        <begin position="215"/>
        <end position="539"/>
    </location>
</feature>
<organism evidence="5 6">
    <name type="scientific">Terrihabitans soli</name>
    <dbReference type="NCBI Taxonomy" id="708113"/>
    <lineage>
        <taxon>Bacteria</taxon>
        <taxon>Pseudomonadati</taxon>
        <taxon>Pseudomonadota</taxon>
        <taxon>Alphaproteobacteria</taxon>
        <taxon>Hyphomicrobiales</taxon>
        <taxon>Terrihabitans</taxon>
    </lineage>
</organism>
<evidence type="ECO:0000256" key="1">
    <source>
        <dbReference type="SAM" id="Coils"/>
    </source>
</evidence>
<keyword evidence="2" id="KW-0732">Signal</keyword>
<keyword evidence="6" id="KW-1185">Reference proteome</keyword>
<feature type="coiled-coil region" evidence="1">
    <location>
        <begin position="161"/>
        <end position="188"/>
    </location>
</feature>
<dbReference type="PANTHER" id="PTHR31005">
    <property type="entry name" value="DUF4139 DOMAIN-CONTAINING PROTEIN"/>
    <property type="match status" value="1"/>
</dbReference>
<evidence type="ECO:0000256" key="2">
    <source>
        <dbReference type="SAM" id="SignalP"/>
    </source>
</evidence>
<dbReference type="RefSeq" id="WP_222874976.1">
    <property type="nucleotide sequence ID" value="NZ_AP023361.1"/>
</dbReference>
<evidence type="ECO:0008006" key="7">
    <source>
        <dbReference type="Google" id="ProtNLM"/>
    </source>
</evidence>
<feature type="chain" id="PRO_5027641076" description="Mucoidy inhibitor MuiA family protein" evidence="2">
    <location>
        <begin position="20"/>
        <end position="551"/>
    </location>
</feature>
<dbReference type="Proteomes" id="UP000515317">
    <property type="component" value="Chromosome"/>
</dbReference>
<dbReference type="AlphaFoldDB" id="A0A6S6QVN7"/>
<keyword evidence="1" id="KW-0175">Coiled coil</keyword>
<dbReference type="EMBL" id="AP023361">
    <property type="protein sequence ID" value="BCJ91322.1"/>
    <property type="molecule type" value="Genomic_DNA"/>
</dbReference>
<dbReference type="InterPro" id="IPR011935">
    <property type="entry name" value="CHP02231"/>
</dbReference>
<dbReference type="Pfam" id="PF13598">
    <property type="entry name" value="DUF4139"/>
    <property type="match status" value="1"/>
</dbReference>
<dbReference type="PANTHER" id="PTHR31005:SF8">
    <property type="entry name" value="DUF4139 DOMAIN-CONTAINING PROTEIN"/>
    <property type="match status" value="1"/>
</dbReference>
<sequence length="551" mass="60129">MRLAAATLLAVSFAAPAFAAEIAVPSKIDTVAVHPRAATITRTLDAELKAGASTLVLKNIPAGVDVSSIRVEGTGENVKVLSSDFRTVPSEDRPLNPEQAKQIEALQREIARIEGEIEQATTLKTMVGRYAEAKPGDMKSEQQSFDVTQWRAAWDAVDERLKSIDQRLRASEAELEQKQEELARLEDAAPGGVPEGPQHEILVELEAASAARAYLRVSYQVQGASWRPAYEARLSTGKQPKLVLERRAIVTQTTGEDWSGVSLSVHTADTYGRTSAPDILAWRAGILDESDRYRAKVSARDQAFGGSLGEMQRAAPMAAPAEPEQADKPITAVSAEILNTGYTTSFVIPGRVSVTADGTQKTLLISKQDETPKLQIETAPAIAPTAYVQAAFNLTGETPLFPGQVALYRDGTLMGREKIGLTAPGDEVELGFGQDDRVRVEHVPVKTLEEGPRLLSDRRTETRSFKTIVTNFHDTPVSVRVMNRIPFSEQDKVEVTEIEATPKPTARNFKDVRGALAWDFDLQPNGKQDLTLAYSVSWPDDARVNYQDVTN</sequence>
<gene>
    <name evidence="5" type="ORF">IZ6_20570</name>
</gene>
<dbReference type="InterPro" id="IPR025554">
    <property type="entry name" value="DUF4140"/>
</dbReference>
<evidence type="ECO:0000259" key="3">
    <source>
        <dbReference type="Pfam" id="PF13598"/>
    </source>
</evidence>
<proteinExistence type="predicted"/>
<reference evidence="5 6" key="1">
    <citation type="submission" date="2020-08" db="EMBL/GenBank/DDBJ databases">
        <title>Genome sequence of Rhizobiales bacterium strain IZ6.</title>
        <authorList>
            <person name="Nakai R."/>
            <person name="Naganuma T."/>
        </authorList>
    </citation>
    <scope>NUCLEOTIDE SEQUENCE [LARGE SCALE GENOMIC DNA]</scope>
    <source>
        <strain evidence="5 6">IZ6</strain>
    </source>
</reference>
<dbReference type="InterPro" id="IPR037291">
    <property type="entry name" value="DUF4139"/>
</dbReference>
<protein>
    <recommendedName>
        <fullName evidence="7">Mucoidy inhibitor MuiA family protein</fullName>
    </recommendedName>
</protein>
<dbReference type="NCBIfam" id="TIGR02231">
    <property type="entry name" value="mucoidy inhibitor MuiA family protein"/>
    <property type="match status" value="1"/>
</dbReference>
<dbReference type="KEGG" id="tso:IZ6_20570"/>
<feature type="domain" description="DUF4140" evidence="4">
    <location>
        <begin position="31"/>
        <end position="121"/>
    </location>
</feature>